<comment type="similarity">
    <text evidence="3">Belongs to the cytochrome P450 family.</text>
</comment>
<comment type="subcellular location">
    <subcellularLocation>
        <location evidence="2">Membrane</location>
    </subcellularLocation>
</comment>
<keyword evidence="11" id="KW-0472">Membrane</keyword>
<comment type="caution">
    <text evidence="13">The sequence shown here is derived from an EMBL/GenBank/DDBJ whole genome shotgun (WGS) entry which is preliminary data.</text>
</comment>
<dbReference type="Proteomes" id="UP001321749">
    <property type="component" value="Unassembled WGS sequence"/>
</dbReference>
<evidence type="ECO:0000256" key="11">
    <source>
        <dbReference type="ARBA" id="ARBA00023136"/>
    </source>
</evidence>
<sequence length="551" mass="61605">MTTIDPFPTQLGWAAAAGILTHAVYLNRGEHHMHGARYLQLAFFSWISGIVLCHGLDLNGSPESWKAATCRSTALHASYITGIYCSLFAYRLLLNPLNRLPGPFSTRISALAFSWMCRNGNAHIQLAHLHSRYGHFVRINPGAVSVSHLDAIELVQGATTKCVKGPSYDITKPLTSLQMTRDKTGHAVRRKVWNPAFSEKAIRGYDQRIRGYQDRLVSKLAEKEGEPVNVTDWLMWYSFDVMGDMAFGKPFNMLENSKNHWAIDLSNLGIKPMSLILPMWMFRVFLAIPGLSRHWHAYFDFCTNRFLERMRNTPEIPDIMSAILAPHKDHPPTVDEMKMLVGDAQLIIAAGSDTSATTLTASLYYLAKNPDQLDKLRQELAPLWAARPSSASGIAPEKLATLSHMNGVINEALRLLPSVPTHMIRQAPPEGISIAGTYIPGGTDIWMPNYVLGRDRDNYVDPDKFIPERWYSSPELVKDQRAFVPFTLGPYSCIGKPLALMNIRSVIAKLVCNFDISLAPGEDGSRLEKEASDHFILGLGPMNMTFKQRNV</sequence>
<dbReference type="PANTHER" id="PTHR24305:SF112">
    <property type="entry name" value="L-ORNITHINE-N5-MONOOXYGENASE (EUROFUNG)"/>
    <property type="match status" value="1"/>
</dbReference>
<keyword evidence="5" id="KW-0812">Transmembrane</keyword>
<keyword evidence="14" id="KW-1185">Reference proteome</keyword>
<dbReference type="GO" id="GO:0020037">
    <property type="term" value="F:heme binding"/>
    <property type="evidence" value="ECO:0007669"/>
    <property type="project" value="InterPro"/>
</dbReference>
<keyword evidence="10" id="KW-0503">Monooxygenase</keyword>
<keyword evidence="6 12" id="KW-0479">Metal-binding</keyword>
<dbReference type="PRINTS" id="PR00385">
    <property type="entry name" value="P450"/>
</dbReference>
<dbReference type="InterPro" id="IPR001128">
    <property type="entry name" value="Cyt_P450"/>
</dbReference>
<dbReference type="Gene3D" id="1.10.630.10">
    <property type="entry name" value="Cytochrome P450"/>
    <property type="match status" value="1"/>
</dbReference>
<dbReference type="FunFam" id="1.10.630.10:FF:000063">
    <property type="entry name" value="Cytochrome P450 monooxygenase"/>
    <property type="match status" value="1"/>
</dbReference>
<dbReference type="EMBL" id="MU864932">
    <property type="protein sequence ID" value="KAK4466311.1"/>
    <property type="molecule type" value="Genomic_DNA"/>
</dbReference>
<dbReference type="PANTHER" id="PTHR24305">
    <property type="entry name" value="CYTOCHROME P450"/>
    <property type="match status" value="1"/>
</dbReference>
<evidence type="ECO:0000256" key="6">
    <source>
        <dbReference type="ARBA" id="ARBA00022723"/>
    </source>
</evidence>
<name>A0AAV9I5L7_9PEZI</name>
<dbReference type="PRINTS" id="PR00463">
    <property type="entry name" value="EP450I"/>
</dbReference>
<proteinExistence type="inferred from homology"/>
<evidence type="ECO:0000256" key="2">
    <source>
        <dbReference type="ARBA" id="ARBA00004370"/>
    </source>
</evidence>
<keyword evidence="8" id="KW-0560">Oxidoreductase</keyword>
<evidence type="ECO:0000256" key="8">
    <source>
        <dbReference type="ARBA" id="ARBA00023002"/>
    </source>
</evidence>
<evidence type="ECO:0000313" key="14">
    <source>
        <dbReference type="Proteomes" id="UP001321749"/>
    </source>
</evidence>
<reference evidence="13" key="2">
    <citation type="submission" date="2023-06" db="EMBL/GenBank/DDBJ databases">
        <authorList>
            <consortium name="Lawrence Berkeley National Laboratory"/>
            <person name="Mondo S.J."/>
            <person name="Hensen N."/>
            <person name="Bonometti L."/>
            <person name="Westerberg I."/>
            <person name="Brannstrom I.O."/>
            <person name="Guillou S."/>
            <person name="Cros-Aarteil S."/>
            <person name="Calhoun S."/>
            <person name="Haridas S."/>
            <person name="Kuo A."/>
            <person name="Pangilinan J."/>
            <person name="Riley R."/>
            <person name="Labutti K."/>
            <person name="Andreopoulos B."/>
            <person name="Lipzen A."/>
            <person name="Chen C."/>
            <person name="Yanf M."/>
            <person name="Daum C."/>
            <person name="Ng V."/>
            <person name="Clum A."/>
            <person name="Steindorff A."/>
            <person name="Ohm R."/>
            <person name="Martin F."/>
            <person name="Silar P."/>
            <person name="Natvig D."/>
            <person name="Lalanne C."/>
            <person name="Gautier V."/>
            <person name="Ament-Velasquez S.L."/>
            <person name="Kruys A."/>
            <person name="Hutchinson M.I."/>
            <person name="Powell A.J."/>
            <person name="Barry K."/>
            <person name="Miller A.N."/>
            <person name="Grigoriev I.V."/>
            <person name="Debuchy R."/>
            <person name="Gladieux P."/>
            <person name="Thoren M.H."/>
            <person name="Johannesson H."/>
        </authorList>
    </citation>
    <scope>NUCLEOTIDE SEQUENCE</scope>
    <source>
        <strain evidence="13">PSN324</strain>
    </source>
</reference>
<dbReference type="GO" id="GO:0004497">
    <property type="term" value="F:monooxygenase activity"/>
    <property type="evidence" value="ECO:0007669"/>
    <property type="project" value="UniProtKB-KW"/>
</dbReference>
<dbReference type="AlphaFoldDB" id="A0AAV9I5L7"/>
<protein>
    <submittedName>
        <fullName evidence="13">Cytochrome p450</fullName>
    </submittedName>
</protein>
<dbReference type="InterPro" id="IPR036396">
    <property type="entry name" value="Cyt_P450_sf"/>
</dbReference>
<reference evidence="13" key="1">
    <citation type="journal article" date="2023" name="Mol. Phylogenet. Evol.">
        <title>Genome-scale phylogeny and comparative genomics of the fungal order Sordariales.</title>
        <authorList>
            <person name="Hensen N."/>
            <person name="Bonometti L."/>
            <person name="Westerberg I."/>
            <person name="Brannstrom I.O."/>
            <person name="Guillou S."/>
            <person name="Cros-Aarteil S."/>
            <person name="Calhoun S."/>
            <person name="Haridas S."/>
            <person name="Kuo A."/>
            <person name="Mondo S."/>
            <person name="Pangilinan J."/>
            <person name="Riley R."/>
            <person name="LaButti K."/>
            <person name="Andreopoulos B."/>
            <person name="Lipzen A."/>
            <person name="Chen C."/>
            <person name="Yan M."/>
            <person name="Daum C."/>
            <person name="Ng V."/>
            <person name="Clum A."/>
            <person name="Steindorff A."/>
            <person name="Ohm R.A."/>
            <person name="Martin F."/>
            <person name="Silar P."/>
            <person name="Natvig D.O."/>
            <person name="Lalanne C."/>
            <person name="Gautier V."/>
            <person name="Ament-Velasquez S.L."/>
            <person name="Kruys A."/>
            <person name="Hutchinson M.I."/>
            <person name="Powell A.J."/>
            <person name="Barry K."/>
            <person name="Miller A.N."/>
            <person name="Grigoriev I.V."/>
            <person name="Debuchy R."/>
            <person name="Gladieux P."/>
            <person name="Hiltunen Thoren M."/>
            <person name="Johannesson H."/>
        </authorList>
    </citation>
    <scope>NUCLEOTIDE SEQUENCE</scope>
    <source>
        <strain evidence="13">PSN324</strain>
    </source>
</reference>
<evidence type="ECO:0000313" key="13">
    <source>
        <dbReference type="EMBL" id="KAK4466311.1"/>
    </source>
</evidence>
<keyword evidence="9 12" id="KW-0408">Iron</keyword>
<dbReference type="GO" id="GO:1902181">
    <property type="term" value="P:verruculogen biosynthetic process"/>
    <property type="evidence" value="ECO:0007669"/>
    <property type="project" value="UniProtKB-ARBA"/>
</dbReference>
<dbReference type="GO" id="GO:0016020">
    <property type="term" value="C:membrane"/>
    <property type="evidence" value="ECO:0007669"/>
    <property type="project" value="UniProtKB-SubCell"/>
</dbReference>
<dbReference type="InterPro" id="IPR002401">
    <property type="entry name" value="Cyt_P450_E_grp-I"/>
</dbReference>
<dbReference type="CDD" id="cd11061">
    <property type="entry name" value="CYP67-like"/>
    <property type="match status" value="1"/>
</dbReference>
<dbReference type="GO" id="GO:0016705">
    <property type="term" value="F:oxidoreductase activity, acting on paired donors, with incorporation or reduction of molecular oxygen"/>
    <property type="evidence" value="ECO:0007669"/>
    <property type="project" value="InterPro"/>
</dbReference>
<evidence type="ECO:0000256" key="12">
    <source>
        <dbReference type="PIRSR" id="PIRSR602401-1"/>
    </source>
</evidence>
<comment type="cofactor">
    <cofactor evidence="1 12">
        <name>heme</name>
        <dbReference type="ChEBI" id="CHEBI:30413"/>
    </cofactor>
</comment>
<evidence type="ECO:0000256" key="3">
    <source>
        <dbReference type="ARBA" id="ARBA00010617"/>
    </source>
</evidence>
<evidence type="ECO:0000256" key="7">
    <source>
        <dbReference type="ARBA" id="ARBA00022989"/>
    </source>
</evidence>
<organism evidence="13 14">
    <name type="scientific">Cladorrhinum samala</name>
    <dbReference type="NCBI Taxonomy" id="585594"/>
    <lineage>
        <taxon>Eukaryota</taxon>
        <taxon>Fungi</taxon>
        <taxon>Dikarya</taxon>
        <taxon>Ascomycota</taxon>
        <taxon>Pezizomycotina</taxon>
        <taxon>Sordariomycetes</taxon>
        <taxon>Sordariomycetidae</taxon>
        <taxon>Sordariales</taxon>
        <taxon>Podosporaceae</taxon>
        <taxon>Cladorrhinum</taxon>
    </lineage>
</organism>
<keyword evidence="7" id="KW-1133">Transmembrane helix</keyword>
<dbReference type="InterPro" id="IPR050121">
    <property type="entry name" value="Cytochrome_P450_monoxygenase"/>
</dbReference>
<dbReference type="SUPFAM" id="SSF48264">
    <property type="entry name" value="Cytochrome P450"/>
    <property type="match status" value="1"/>
</dbReference>
<dbReference type="GO" id="GO:0005506">
    <property type="term" value="F:iron ion binding"/>
    <property type="evidence" value="ECO:0007669"/>
    <property type="project" value="InterPro"/>
</dbReference>
<evidence type="ECO:0000256" key="5">
    <source>
        <dbReference type="ARBA" id="ARBA00022692"/>
    </source>
</evidence>
<keyword evidence="4 12" id="KW-0349">Heme</keyword>
<evidence type="ECO:0000256" key="4">
    <source>
        <dbReference type="ARBA" id="ARBA00022617"/>
    </source>
</evidence>
<dbReference type="Pfam" id="PF00067">
    <property type="entry name" value="p450"/>
    <property type="match status" value="1"/>
</dbReference>
<evidence type="ECO:0000256" key="9">
    <source>
        <dbReference type="ARBA" id="ARBA00023004"/>
    </source>
</evidence>
<accession>A0AAV9I5L7</accession>
<gene>
    <name evidence="13" type="ORF">QBC42DRAFT_216703</name>
</gene>
<evidence type="ECO:0000256" key="10">
    <source>
        <dbReference type="ARBA" id="ARBA00023033"/>
    </source>
</evidence>
<evidence type="ECO:0000256" key="1">
    <source>
        <dbReference type="ARBA" id="ARBA00001971"/>
    </source>
</evidence>
<feature type="binding site" description="axial binding residue" evidence="12">
    <location>
        <position position="493"/>
    </location>
    <ligand>
        <name>heme</name>
        <dbReference type="ChEBI" id="CHEBI:30413"/>
    </ligand>
    <ligandPart>
        <name>Fe</name>
        <dbReference type="ChEBI" id="CHEBI:18248"/>
    </ligandPart>
</feature>